<feature type="transmembrane region" description="Helical" evidence="13">
    <location>
        <begin position="63"/>
        <end position="86"/>
    </location>
</feature>
<comment type="subcellular location">
    <subcellularLocation>
        <location evidence="1">Cell membrane</location>
        <topology evidence="1">Multi-pass membrane protein</topology>
    </subcellularLocation>
</comment>
<evidence type="ECO:0000256" key="9">
    <source>
        <dbReference type="ARBA" id="ARBA00023098"/>
    </source>
</evidence>
<dbReference type="PROSITE" id="PS01315">
    <property type="entry name" value="CDS"/>
    <property type="match status" value="1"/>
</dbReference>
<dbReference type="GO" id="GO:0016024">
    <property type="term" value="P:CDP-diacylglycerol biosynthetic process"/>
    <property type="evidence" value="ECO:0007669"/>
    <property type="project" value="TreeGrafter"/>
</dbReference>
<keyword evidence="10 13" id="KW-0472">Membrane</keyword>
<evidence type="ECO:0000256" key="5">
    <source>
        <dbReference type="ARBA" id="ARBA00022679"/>
    </source>
</evidence>
<evidence type="ECO:0000256" key="4">
    <source>
        <dbReference type="ARBA" id="ARBA00022516"/>
    </source>
</evidence>
<feature type="non-terminal residue" evidence="14">
    <location>
        <position position="158"/>
    </location>
</feature>
<name>X1DCT7_9ZZZZ</name>
<evidence type="ECO:0000256" key="11">
    <source>
        <dbReference type="ARBA" id="ARBA00023209"/>
    </source>
</evidence>
<evidence type="ECO:0008006" key="15">
    <source>
        <dbReference type="Google" id="ProtNLM"/>
    </source>
</evidence>
<feature type="non-terminal residue" evidence="14">
    <location>
        <position position="1"/>
    </location>
</feature>
<evidence type="ECO:0000256" key="1">
    <source>
        <dbReference type="ARBA" id="ARBA00004651"/>
    </source>
</evidence>
<dbReference type="PANTHER" id="PTHR46382:SF1">
    <property type="entry name" value="PHOSPHATIDATE CYTIDYLYLTRANSFERASE"/>
    <property type="match status" value="1"/>
</dbReference>
<keyword evidence="5" id="KW-0808">Transferase</keyword>
<evidence type="ECO:0000256" key="13">
    <source>
        <dbReference type="SAM" id="Phobius"/>
    </source>
</evidence>
<evidence type="ECO:0000256" key="6">
    <source>
        <dbReference type="ARBA" id="ARBA00022692"/>
    </source>
</evidence>
<keyword evidence="12" id="KW-1208">Phospholipid metabolism</keyword>
<organism evidence="14">
    <name type="scientific">marine sediment metagenome</name>
    <dbReference type="NCBI Taxonomy" id="412755"/>
    <lineage>
        <taxon>unclassified sequences</taxon>
        <taxon>metagenomes</taxon>
        <taxon>ecological metagenomes</taxon>
    </lineage>
</organism>
<dbReference type="InterPro" id="IPR000374">
    <property type="entry name" value="PC_trans"/>
</dbReference>
<dbReference type="AlphaFoldDB" id="X1DCT7"/>
<sequence>CGASFILVRSADFSSFGGSVDAAFRLTVSLYVSVWICDSLAYLIGKRFGKKKILPLVSPKKTVVGTVSGLIGALSAIFLLGASGFLPMDIFSSDRLLMLGLIVGGAGQMGDFVESRLKRDFDVKDTGALLPGHGGVLDRFDSLLFVMPLTYLYLILVV</sequence>
<keyword evidence="6 13" id="KW-0812">Transmembrane</keyword>
<dbReference type="Pfam" id="PF01148">
    <property type="entry name" value="CTP_transf_1"/>
    <property type="match status" value="1"/>
</dbReference>
<evidence type="ECO:0000313" key="14">
    <source>
        <dbReference type="EMBL" id="GAH06130.1"/>
    </source>
</evidence>
<evidence type="ECO:0000256" key="7">
    <source>
        <dbReference type="ARBA" id="ARBA00022695"/>
    </source>
</evidence>
<dbReference type="PANTHER" id="PTHR46382">
    <property type="entry name" value="PHOSPHATIDATE CYTIDYLYLTRANSFERASE"/>
    <property type="match status" value="1"/>
</dbReference>
<dbReference type="GO" id="GO:0005886">
    <property type="term" value="C:plasma membrane"/>
    <property type="evidence" value="ECO:0007669"/>
    <property type="project" value="UniProtKB-SubCell"/>
</dbReference>
<accession>X1DCT7</accession>
<dbReference type="GO" id="GO:0004605">
    <property type="term" value="F:phosphatidate cytidylyltransferase activity"/>
    <property type="evidence" value="ECO:0007669"/>
    <property type="project" value="TreeGrafter"/>
</dbReference>
<keyword evidence="7" id="KW-0548">Nucleotidyltransferase</keyword>
<evidence type="ECO:0000256" key="8">
    <source>
        <dbReference type="ARBA" id="ARBA00022989"/>
    </source>
</evidence>
<keyword evidence="9" id="KW-0443">Lipid metabolism</keyword>
<gene>
    <name evidence="14" type="ORF">S01H4_62390</name>
</gene>
<keyword evidence="8 13" id="KW-1133">Transmembrane helix</keyword>
<keyword evidence="3" id="KW-1003">Cell membrane</keyword>
<dbReference type="EMBL" id="BART01037229">
    <property type="protein sequence ID" value="GAH06130.1"/>
    <property type="molecule type" value="Genomic_DNA"/>
</dbReference>
<keyword evidence="11" id="KW-0594">Phospholipid biosynthesis</keyword>
<evidence type="ECO:0000256" key="3">
    <source>
        <dbReference type="ARBA" id="ARBA00022475"/>
    </source>
</evidence>
<reference evidence="14" key="1">
    <citation type="journal article" date="2014" name="Front. Microbiol.">
        <title>High frequency of phylogenetically diverse reductive dehalogenase-homologous genes in deep subseafloor sedimentary metagenomes.</title>
        <authorList>
            <person name="Kawai M."/>
            <person name="Futagami T."/>
            <person name="Toyoda A."/>
            <person name="Takaki Y."/>
            <person name="Nishi S."/>
            <person name="Hori S."/>
            <person name="Arai W."/>
            <person name="Tsubouchi T."/>
            <person name="Morono Y."/>
            <person name="Uchiyama I."/>
            <person name="Ito T."/>
            <person name="Fujiyama A."/>
            <person name="Inagaki F."/>
            <person name="Takami H."/>
        </authorList>
    </citation>
    <scope>NUCLEOTIDE SEQUENCE</scope>
    <source>
        <strain evidence="14">Expedition CK06-06</strain>
    </source>
</reference>
<feature type="transmembrane region" description="Helical" evidence="13">
    <location>
        <begin position="22"/>
        <end position="43"/>
    </location>
</feature>
<evidence type="ECO:0000256" key="10">
    <source>
        <dbReference type="ARBA" id="ARBA00023136"/>
    </source>
</evidence>
<proteinExistence type="inferred from homology"/>
<comment type="similarity">
    <text evidence="2">Belongs to the CDS family.</text>
</comment>
<evidence type="ECO:0000256" key="2">
    <source>
        <dbReference type="ARBA" id="ARBA00010185"/>
    </source>
</evidence>
<feature type="transmembrane region" description="Helical" evidence="13">
    <location>
        <begin position="140"/>
        <end position="157"/>
    </location>
</feature>
<evidence type="ECO:0000256" key="12">
    <source>
        <dbReference type="ARBA" id="ARBA00023264"/>
    </source>
</evidence>
<comment type="caution">
    <text evidence="14">The sequence shown here is derived from an EMBL/GenBank/DDBJ whole genome shotgun (WGS) entry which is preliminary data.</text>
</comment>
<keyword evidence="4" id="KW-0444">Lipid biosynthesis</keyword>
<protein>
    <recommendedName>
        <fullName evidence="15">Phosphatidate cytidylyltransferase</fullName>
    </recommendedName>
</protein>